<evidence type="ECO:0000259" key="1">
    <source>
        <dbReference type="Pfam" id="PF13701"/>
    </source>
</evidence>
<name>A0A1M6QK03_PARC5</name>
<sequence>MKEFLAPVLKWLEEKYPNTMILIRGDSGFATPELYELAEKYGAHYVIRLKANQALKRYSEDIMEDFQKLYVLGYE</sequence>
<evidence type="ECO:0000313" key="2">
    <source>
        <dbReference type="EMBL" id="SHK20609.1"/>
    </source>
</evidence>
<dbReference type="STRING" id="1121301.SAMN02745912_02613"/>
<dbReference type="EMBL" id="FRAG01000035">
    <property type="protein sequence ID" value="SHK20609.1"/>
    <property type="molecule type" value="Genomic_DNA"/>
</dbReference>
<feature type="domain" description="Transposase DDE" evidence="1">
    <location>
        <begin position="2"/>
        <end position="67"/>
    </location>
</feature>
<dbReference type="InterPro" id="IPR025668">
    <property type="entry name" value="Tnp_DDE_dom"/>
</dbReference>
<dbReference type="Proteomes" id="UP000184465">
    <property type="component" value="Unassembled WGS sequence"/>
</dbReference>
<dbReference type="OrthoDB" id="6627885at2"/>
<dbReference type="AlphaFoldDB" id="A0A1M6QK03"/>
<reference evidence="2 3" key="1">
    <citation type="submission" date="2016-11" db="EMBL/GenBank/DDBJ databases">
        <authorList>
            <person name="Jaros S."/>
            <person name="Januszkiewicz K."/>
            <person name="Wedrychowicz H."/>
        </authorList>
    </citation>
    <scope>NUCLEOTIDE SEQUENCE [LARGE SCALE GENOMIC DNA]</scope>
    <source>
        <strain evidence="2 3">DSM 15212</strain>
    </source>
</reference>
<organism evidence="2 3">
    <name type="scientific">Paramaledivibacter caminithermalis (strain DSM 15212 / CIP 107654 / DViRD3)</name>
    <name type="common">Clostridium caminithermale</name>
    <dbReference type="NCBI Taxonomy" id="1121301"/>
    <lineage>
        <taxon>Bacteria</taxon>
        <taxon>Bacillati</taxon>
        <taxon>Bacillota</taxon>
        <taxon>Clostridia</taxon>
        <taxon>Peptostreptococcales</taxon>
        <taxon>Caminicellaceae</taxon>
        <taxon>Paramaledivibacter</taxon>
    </lineage>
</organism>
<gene>
    <name evidence="2" type="ORF">SAMN02745912_02613</name>
</gene>
<dbReference type="Pfam" id="PF13701">
    <property type="entry name" value="DDE_Tnp_1_4"/>
    <property type="match status" value="1"/>
</dbReference>
<evidence type="ECO:0000313" key="3">
    <source>
        <dbReference type="Proteomes" id="UP000184465"/>
    </source>
</evidence>
<protein>
    <submittedName>
        <fullName evidence="2">Transposase DDE domain group 1</fullName>
    </submittedName>
</protein>
<keyword evidence="3" id="KW-1185">Reference proteome</keyword>
<accession>A0A1M6QK03</accession>
<proteinExistence type="predicted"/>